<keyword evidence="4 10" id="KW-1133">Transmembrane helix</keyword>
<feature type="signal peptide" evidence="11">
    <location>
        <begin position="1"/>
        <end position="21"/>
    </location>
</feature>
<evidence type="ECO:0000256" key="9">
    <source>
        <dbReference type="ARBA" id="ARBA00023224"/>
    </source>
</evidence>
<dbReference type="Gene3D" id="3.40.50.2300">
    <property type="match status" value="2"/>
</dbReference>
<keyword evidence="14" id="KW-1185">Reference proteome</keyword>
<evidence type="ECO:0000313" key="13">
    <source>
        <dbReference type="EnsemblMetazoa" id="XP_038071591.1"/>
    </source>
</evidence>
<dbReference type="Gene3D" id="2.10.50.30">
    <property type="entry name" value="GPCR, family 3, nine cysteines domain"/>
    <property type="match status" value="1"/>
</dbReference>
<keyword evidence="7" id="KW-0675">Receptor</keyword>
<dbReference type="PRINTS" id="PR01176">
    <property type="entry name" value="GABABRECEPTR"/>
</dbReference>
<feature type="transmembrane region" description="Helical" evidence="10">
    <location>
        <begin position="658"/>
        <end position="682"/>
    </location>
</feature>
<protein>
    <recommendedName>
        <fullName evidence="12">G-protein coupled receptors family 3 profile domain-containing protein</fullName>
    </recommendedName>
</protein>
<dbReference type="Pfam" id="PF01094">
    <property type="entry name" value="ANF_receptor"/>
    <property type="match status" value="1"/>
</dbReference>
<dbReference type="Pfam" id="PF00003">
    <property type="entry name" value="7tm_3"/>
    <property type="match status" value="1"/>
</dbReference>
<evidence type="ECO:0000256" key="11">
    <source>
        <dbReference type="SAM" id="SignalP"/>
    </source>
</evidence>
<keyword evidence="8" id="KW-0325">Glycoprotein</keyword>
<dbReference type="InterPro" id="IPR001828">
    <property type="entry name" value="ANF_lig-bd_rcpt"/>
</dbReference>
<dbReference type="InterPro" id="IPR017978">
    <property type="entry name" value="GPCR_3_C"/>
</dbReference>
<dbReference type="PROSITE" id="PS50259">
    <property type="entry name" value="G_PROTEIN_RECEP_F3_4"/>
    <property type="match status" value="1"/>
</dbReference>
<organism evidence="13 14">
    <name type="scientific">Patiria miniata</name>
    <name type="common">Bat star</name>
    <name type="synonym">Asterina miniata</name>
    <dbReference type="NCBI Taxonomy" id="46514"/>
    <lineage>
        <taxon>Eukaryota</taxon>
        <taxon>Metazoa</taxon>
        <taxon>Echinodermata</taxon>
        <taxon>Eleutherozoa</taxon>
        <taxon>Asterozoa</taxon>
        <taxon>Asteroidea</taxon>
        <taxon>Valvatacea</taxon>
        <taxon>Valvatida</taxon>
        <taxon>Asterinidae</taxon>
        <taxon>Patiria</taxon>
    </lineage>
</organism>
<feature type="transmembrane region" description="Helical" evidence="10">
    <location>
        <begin position="765"/>
        <end position="788"/>
    </location>
</feature>
<dbReference type="InterPro" id="IPR028082">
    <property type="entry name" value="Peripla_BP_I"/>
</dbReference>
<reference evidence="13" key="1">
    <citation type="submission" date="2022-11" db="UniProtKB">
        <authorList>
            <consortium name="EnsemblMetazoa"/>
        </authorList>
    </citation>
    <scope>IDENTIFICATION</scope>
</reference>
<keyword evidence="3 10" id="KW-0812">Transmembrane</keyword>
<keyword evidence="11" id="KW-0732">Signal</keyword>
<evidence type="ECO:0000256" key="6">
    <source>
        <dbReference type="ARBA" id="ARBA00023136"/>
    </source>
</evidence>
<dbReference type="EnsemblMetazoa" id="XM_038215663.1">
    <property type="protein sequence ID" value="XP_038071591.1"/>
    <property type="gene ID" value="LOC119740387"/>
</dbReference>
<sequence length="835" mass="91404">MYLVQACFVLILLLPSCDCLARRCVSYSKPGDVVIGGLFPIHYVAGPGQCTDRQSRWGTMLSEAMIYAVEQINRREDVLPNVTLGYDIRDDCRSDDVALWHALALVNALNPNETSGLCQAQHGAKVLGIVGTSETDTSIVVTKAAAMYKVPLVSYAAAGDELGDNFRFPYFLRTVPENPLQVEAMLDIIYTLGWVYVSLLHSVESDYLLSALRFQEIAADYEICVAYSAAIRTTADDEEVNQIVANLDRYPKAKVVVVIGDKFTGQKVMRAGQKAGMVGRYQWIGGSRWGYLMKEEGLADIADGAIFVRSYSVPVAGFEAFAKAKEPVEPYVSPWYKDLALNWMQDNNCINITDCPLRVGDSGAPVVDSVHAIAFAFHNVMMESCANVSDCQVGDIVTEEEFLQKLLAVNFTAVDGEAVHFDSSGNSGGKFTITNLREDSGEHEVGLWHSAPETVGERLEIKQDKIRFLNKSWSRPASICVEECRAGYVVVPLEDKCCWGCKACSPNEIVVNRTQCYRCPTKERPDANRTYCLPIIPSTISWTETPVLIILVLSGFGVVLCSLTITGLFVYGKHPLIKASSRELSSINVAGLTLTFLTCVVLLVKPTRASCITVELVLALCSTLIYAPTLLKVIRIFRIFRKARKSTQRPKFISPKHQVIACLTLLAIQVMLSILSAILAPSTPVELISQVGGLYLELFCSFGPGFIASCAYNLLLILACCFFAFKARKVPSNYNESKFIAVSVYSTLVLCLAAVPVYATAVAALHKVATVCYAVILNAYLTLVCLYLPKFYAVKFVGSDDTTTSDWRGTGAFGRTVMSSNKITPSTSGTNDPTA</sequence>
<dbReference type="InterPro" id="IPR038550">
    <property type="entry name" value="GPCR_3_9-Cys_sf"/>
</dbReference>
<dbReference type="CDD" id="cd13953">
    <property type="entry name" value="7tm_classC_mGluR-like"/>
    <property type="match status" value="1"/>
</dbReference>
<accession>A0A914B5S3</accession>
<evidence type="ECO:0000256" key="1">
    <source>
        <dbReference type="ARBA" id="ARBA00004651"/>
    </source>
</evidence>
<feature type="transmembrane region" description="Helical" evidence="10">
    <location>
        <begin position="739"/>
        <end position="759"/>
    </location>
</feature>
<dbReference type="PRINTS" id="PR00248">
    <property type="entry name" value="GPCRMGR"/>
</dbReference>
<evidence type="ECO:0000256" key="10">
    <source>
        <dbReference type="SAM" id="Phobius"/>
    </source>
</evidence>
<feature type="transmembrane region" description="Helical" evidence="10">
    <location>
        <begin position="584"/>
        <end position="604"/>
    </location>
</feature>
<evidence type="ECO:0000256" key="7">
    <source>
        <dbReference type="ARBA" id="ARBA00023170"/>
    </source>
</evidence>
<feature type="transmembrane region" description="Helical" evidence="10">
    <location>
        <begin position="616"/>
        <end position="637"/>
    </location>
</feature>
<dbReference type="PANTHER" id="PTHR24060">
    <property type="entry name" value="METABOTROPIC GLUTAMATE RECEPTOR"/>
    <property type="match status" value="1"/>
</dbReference>
<dbReference type="OrthoDB" id="5984008at2759"/>
<dbReference type="GO" id="GO:0005886">
    <property type="term" value="C:plasma membrane"/>
    <property type="evidence" value="ECO:0007669"/>
    <property type="project" value="UniProtKB-SubCell"/>
</dbReference>
<evidence type="ECO:0000256" key="4">
    <source>
        <dbReference type="ARBA" id="ARBA00022989"/>
    </source>
</evidence>
<keyword evidence="9" id="KW-0807">Transducer</keyword>
<dbReference type="InterPro" id="IPR000337">
    <property type="entry name" value="GPCR_3"/>
</dbReference>
<keyword evidence="6 10" id="KW-0472">Membrane</keyword>
<keyword evidence="5" id="KW-0297">G-protein coupled receptor</keyword>
<evidence type="ECO:0000256" key="2">
    <source>
        <dbReference type="ARBA" id="ARBA00022475"/>
    </source>
</evidence>
<feature type="chain" id="PRO_5037794210" description="G-protein coupled receptors family 3 profile domain-containing protein" evidence="11">
    <location>
        <begin position="22"/>
        <end position="835"/>
    </location>
</feature>
<feature type="domain" description="G-protein coupled receptors family 3 profile" evidence="12">
    <location>
        <begin position="546"/>
        <end position="796"/>
    </location>
</feature>
<evidence type="ECO:0000313" key="14">
    <source>
        <dbReference type="Proteomes" id="UP000887568"/>
    </source>
</evidence>
<evidence type="ECO:0000259" key="12">
    <source>
        <dbReference type="PROSITE" id="PS50259"/>
    </source>
</evidence>
<dbReference type="RefSeq" id="XP_038071591.1">
    <property type="nucleotide sequence ID" value="XM_038215663.1"/>
</dbReference>
<dbReference type="GO" id="GO:0004930">
    <property type="term" value="F:G protein-coupled receptor activity"/>
    <property type="evidence" value="ECO:0007669"/>
    <property type="project" value="UniProtKB-KW"/>
</dbReference>
<dbReference type="AlphaFoldDB" id="A0A914B5S3"/>
<dbReference type="SUPFAM" id="SSF53822">
    <property type="entry name" value="Periplasmic binding protein-like I"/>
    <property type="match status" value="1"/>
</dbReference>
<dbReference type="InterPro" id="IPR050726">
    <property type="entry name" value="mGluR"/>
</dbReference>
<proteinExistence type="predicted"/>
<feature type="transmembrane region" description="Helical" evidence="10">
    <location>
        <begin position="547"/>
        <end position="572"/>
    </location>
</feature>
<dbReference type="Proteomes" id="UP000887568">
    <property type="component" value="Unplaced"/>
</dbReference>
<evidence type="ECO:0000256" key="8">
    <source>
        <dbReference type="ARBA" id="ARBA00023180"/>
    </source>
</evidence>
<dbReference type="GeneID" id="119740387"/>
<evidence type="ECO:0000256" key="5">
    <source>
        <dbReference type="ARBA" id="ARBA00023040"/>
    </source>
</evidence>
<comment type="subcellular location">
    <subcellularLocation>
        <location evidence="1">Cell membrane</location>
        <topology evidence="1">Multi-pass membrane protein</topology>
    </subcellularLocation>
</comment>
<evidence type="ECO:0000256" key="3">
    <source>
        <dbReference type="ARBA" id="ARBA00022692"/>
    </source>
</evidence>
<keyword evidence="2" id="KW-1003">Cell membrane</keyword>
<name>A0A914B5S3_PATMI</name>
<feature type="transmembrane region" description="Helical" evidence="10">
    <location>
        <begin position="702"/>
        <end position="727"/>
    </location>
</feature>